<dbReference type="Proteomes" id="UP000027997">
    <property type="component" value="Unassembled WGS sequence"/>
</dbReference>
<reference evidence="1 2" key="1">
    <citation type="submission" date="2014-06" db="EMBL/GenBank/DDBJ databases">
        <title>Whole Genome Sequences of Three Symbiotic Endozoicomonas Bacteria.</title>
        <authorList>
            <person name="Neave M.J."/>
            <person name="Apprill A."/>
            <person name="Voolstra C.R."/>
        </authorList>
    </citation>
    <scope>NUCLEOTIDE SEQUENCE [LARGE SCALE GENOMIC DNA]</scope>
    <source>
        <strain evidence="1 2">DSM 22380</strain>
    </source>
</reference>
<evidence type="ECO:0000313" key="2">
    <source>
        <dbReference type="Proteomes" id="UP000027997"/>
    </source>
</evidence>
<accession>A0A081KCQ2</accession>
<evidence type="ECO:0000313" key="1">
    <source>
        <dbReference type="EMBL" id="KEI71928.1"/>
    </source>
</evidence>
<sequence length="66" mass="7435">MSAVGVIPLSLKPTCGMHASCHFFDVFFHFNIYCWLRVSKKLFFWALQGAFAGEGRMVKVSSTFIA</sequence>
<dbReference type="AlphaFoldDB" id="A0A081KCQ2"/>
<comment type="caution">
    <text evidence="1">The sequence shown here is derived from an EMBL/GenBank/DDBJ whole genome shotgun (WGS) entry which is preliminary data.</text>
</comment>
<protein>
    <submittedName>
        <fullName evidence="1">Uncharacterized protein</fullName>
    </submittedName>
</protein>
<proteinExistence type="predicted"/>
<dbReference type="STRING" id="305900.GV64_15380"/>
<dbReference type="EMBL" id="JOJP01000001">
    <property type="protein sequence ID" value="KEI71928.1"/>
    <property type="molecule type" value="Genomic_DNA"/>
</dbReference>
<name>A0A081KCQ2_9GAMM</name>
<gene>
    <name evidence="1" type="ORF">GV64_15380</name>
</gene>
<keyword evidence="2" id="KW-1185">Reference proteome</keyword>
<organism evidence="1 2">
    <name type="scientific">Endozoicomonas elysicola</name>
    <dbReference type="NCBI Taxonomy" id="305900"/>
    <lineage>
        <taxon>Bacteria</taxon>
        <taxon>Pseudomonadati</taxon>
        <taxon>Pseudomonadota</taxon>
        <taxon>Gammaproteobacteria</taxon>
        <taxon>Oceanospirillales</taxon>
        <taxon>Endozoicomonadaceae</taxon>
        <taxon>Endozoicomonas</taxon>
    </lineage>
</organism>